<sequence>MKIIIGLLLLAGGVLIIWKTEPLFRFFGRVAFTEKYLGTEGGSRLFYKLLGLVIIFFGLLMVTEQSDGFLEGTIGKVFNRY</sequence>
<feature type="transmembrane region" description="Helical" evidence="1">
    <location>
        <begin position="45"/>
        <end position="62"/>
    </location>
</feature>
<dbReference type="AlphaFoldDB" id="A0A2M7REN6"/>
<proteinExistence type="predicted"/>
<reference evidence="3" key="1">
    <citation type="submission" date="2017-09" db="EMBL/GenBank/DDBJ databases">
        <title>Depth-based differentiation of microbial function through sediment-hosted aquifers and enrichment of novel symbionts in the deep terrestrial subsurface.</title>
        <authorList>
            <person name="Probst A.J."/>
            <person name="Ladd B."/>
            <person name="Jarett J.K."/>
            <person name="Geller-Mcgrath D.E."/>
            <person name="Sieber C.M.K."/>
            <person name="Emerson J.B."/>
            <person name="Anantharaman K."/>
            <person name="Thomas B.C."/>
            <person name="Malmstrom R."/>
            <person name="Stieglmeier M."/>
            <person name="Klingl A."/>
            <person name="Woyke T."/>
            <person name="Ryan C.M."/>
            <person name="Banfield J.F."/>
        </authorList>
    </citation>
    <scope>NUCLEOTIDE SEQUENCE [LARGE SCALE GENOMIC DNA]</scope>
</reference>
<evidence type="ECO:0000313" key="3">
    <source>
        <dbReference type="Proteomes" id="UP000228689"/>
    </source>
</evidence>
<organism evidence="2 3">
    <name type="scientific">Candidatus Komeilibacteria bacterium CG_4_10_14_0_8_um_filter_37_78</name>
    <dbReference type="NCBI Taxonomy" id="1974471"/>
    <lineage>
        <taxon>Bacteria</taxon>
        <taxon>Candidatus Komeiliibacteriota</taxon>
    </lineage>
</organism>
<comment type="caution">
    <text evidence="2">The sequence shown here is derived from an EMBL/GenBank/DDBJ whole genome shotgun (WGS) entry which is preliminary data.</text>
</comment>
<dbReference type="EMBL" id="PFMC01000029">
    <property type="protein sequence ID" value="PIY95199.1"/>
    <property type="molecule type" value="Genomic_DNA"/>
</dbReference>
<evidence type="ECO:0000256" key="1">
    <source>
        <dbReference type="SAM" id="Phobius"/>
    </source>
</evidence>
<name>A0A2M7REN6_9BACT</name>
<dbReference type="Proteomes" id="UP000228689">
    <property type="component" value="Unassembled WGS sequence"/>
</dbReference>
<evidence type="ECO:0008006" key="4">
    <source>
        <dbReference type="Google" id="ProtNLM"/>
    </source>
</evidence>
<accession>A0A2M7REN6</accession>
<gene>
    <name evidence="2" type="ORF">COY67_01190</name>
</gene>
<protein>
    <recommendedName>
        <fullName evidence="4">DUF3784 domain-containing protein</fullName>
    </recommendedName>
</protein>
<keyword evidence="1" id="KW-0812">Transmembrane</keyword>
<keyword evidence="1" id="KW-1133">Transmembrane helix</keyword>
<keyword evidence="1" id="KW-0472">Membrane</keyword>
<evidence type="ECO:0000313" key="2">
    <source>
        <dbReference type="EMBL" id="PIY95199.1"/>
    </source>
</evidence>